<dbReference type="PROSITE" id="PS50157">
    <property type="entry name" value="ZINC_FINGER_C2H2_2"/>
    <property type="match status" value="9"/>
</dbReference>
<feature type="domain" description="C2H2-type" evidence="9">
    <location>
        <begin position="379"/>
        <end position="406"/>
    </location>
</feature>
<keyword evidence="7" id="KW-0539">Nucleus</keyword>
<gene>
    <name evidence="10" type="ORF">RR46_01260</name>
</gene>
<evidence type="ECO:0000313" key="10">
    <source>
        <dbReference type="EMBL" id="KPJ04908.1"/>
    </source>
</evidence>
<dbReference type="FunFam" id="3.30.160.60:FF:000624">
    <property type="entry name" value="zinc finger protein 697"/>
    <property type="match status" value="1"/>
</dbReference>
<dbReference type="InterPro" id="IPR022755">
    <property type="entry name" value="Znf_C2H2_jaz"/>
</dbReference>
<keyword evidence="11" id="KW-1185">Reference proteome</keyword>
<evidence type="ECO:0000256" key="2">
    <source>
        <dbReference type="ARBA" id="ARBA00022723"/>
    </source>
</evidence>
<feature type="domain" description="C2H2-type" evidence="9">
    <location>
        <begin position="343"/>
        <end position="371"/>
    </location>
</feature>
<dbReference type="EMBL" id="KQ458842">
    <property type="protein sequence ID" value="KPJ04908.1"/>
    <property type="molecule type" value="Genomic_DNA"/>
</dbReference>
<dbReference type="SMART" id="SM00355">
    <property type="entry name" value="ZnF_C2H2"/>
    <property type="match status" value="10"/>
</dbReference>
<keyword evidence="4 8" id="KW-0863">Zinc-finger</keyword>
<keyword evidence="5" id="KW-0862">Zinc</keyword>
<dbReference type="Gene3D" id="3.30.160.60">
    <property type="entry name" value="Classic Zinc Finger"/>
    <property type="match status" value="8"/>
</dbReference>
<evidence type="ECO:0000256" key="3">
    <source>
        <dbReference type="ARBA" id="ARBA00022737"/>
    </source>
</evidence>
<accession>A0A0N1PHK5</accession>
<dbReference type="InterPro" id="IPR013087">
    <property type="entry name" value="Znf_C2H2_type"/>
</dbReference>
<evidence type="ECO:0000256" key="7">
    <source>
        <dbReference type="ARBA" id="ARBA00023242"/>
    </source>
</evidence>
<evidence type="ECO:0000313" key="11">
    <source>
        <dbReference type="Proteomes" id="UP000053268"/>
    </source>
</evidence>
<evidence type="ECO:0000256" key="6">
    <source>
        <dbReference type="ARBA" id="ARBA00023125"/>
    </source>
</evidence>
<sequence length="565" mass="66691">MDLIKEEEMTTCCVNCLINFKDRNIQCYKLQSIHWKIIFKVDALSLCFICKKLVQNAECLIERILNNQILFNLDNFSEQIVIQPHLNVAVLDAIELSDIDMQTEEQTIVYKNGIYKEYVVKNEMEWKYEENLQNENDFIDIDIEIKKEPLDIAEYESEEIKILKTTVNKKKGIKKDRKDNAKLVNNVKLEEKNCQIDDVKTLNDIVLFEELKKMKKLEKAELKKSIEKTTIQKIFINKEQLMQERNMKANEKIFINCPYKCMDCVKGFAYKGTYQKHMELHSKVSRYKCLICGVIQKACMKDHYNSCHSKVAVLYRCQSCPRTYTDRYCLRKHVNSTHRNRRVICAHCMKTYASKDVLRNHIQLRHPTELPPTVLKKTIICKECGKAFQSPSQLKAHSLKHSSEKRFYCVECDKSFKSENILKQHLKLTARHITPSELRFPCTQCDRRFSIKRDLERHMNRIHLNIKPYKCDLCEKAFNNSWCMKKHRKMTHEGYKRPYIFPCTMCDKIFDRKSILKSHIRTHTGERPFQCTICPATFTQSSSLLTHTKLVHLKQTRAGKPKGIK</sequence>
<evidence type="ECO:0000256" key="5">
    <source>
        <dbReference type="ARBA" id="ARBA00022833"/>
    </source>
</evidence>
<feature type="domain" description="C2H2-type" evidence="9">
    <location>
        <begin position="529"/>
        <end position="557"/>
    </location>
</feature>
<proteinExistence type="predicted"/>
<dbReference type="Pfam" id="PF00096">
    <property type="entry name" value="zf-C2H2"/>
    <property type="match status" value="5"/>
</dbReference>
<feature type="domain" description="C2H2-type" evidence="9">
    <location>
        <begin position="259"/>
        <end position="282"/>
    </location>
</feature>
<dbReference type="Proteomes" id="UP000053268">
    <property type="component" value="Unassembled WGS sequence"/>
</dbReference>
<dbReference type="PANTHER" id="PTHR16515">
    <property type="entry name" value="PR DOMAIN ZINC FINGER PROTEIN"/>
    <property type="match status" value="1"/>
</dbReference>
<dbReference type="GO" id="GO:0005634">
    <property type="term" value="C:nucleus"/>
    <property type="evidence" value="ECO:0007669"/>
    <property type="project" value="UniProtKB-SubCell"/>
</dbReference>
<feature type="domain" description="C2H2-type" evidence="9">
    <location>
        <begin position="501"/>
        <end position="528"/>
    </location>
</feature>
<dbReference type="STRING" id="66420.A0A0N1PHK5"/>
<evidence type="ECO:0000256" key="1">
    <source>
        <dbReference type="ARBA" id="ARBA00004123"/>
    </source>
</evidence>
<dbReference type="GO" id="GO:0010468">
    <property type="term" value="P:regulation of gene expression"/>
    <property type="evidence" value="ECO:0007669"/>
    <property type="project" value="TreeGrafter"/>
</dbReference>
<dbReference type="InterPro" id="IPR050331">
    <property type="entry name" value="Zinc_finger"/>
</dbReference>
<dbReference type="Pfam" id="PF12171">
    <property type="entry name" value="zf-C2H2_jaz"/>
    <property type="match status" value="1"/>
</dbReference>
<comment type="subcellular location">
    <subcellularLocation>
        <location evidence="1">Nucleus</location>
    </subcellularLocation>
</comment>
<dbReference type="SUPFAM" id="SSF57667">
    <property type="entry name" value="beta-beta-alpha zinc fingers"/>
    <property type="match status" value="5"/>
</dbReference>
<dbReference type="FunFam" id="3.30.160.60:FF:000100">
    <property type="entry name" value="Zinc finger 45-like"/>
    <property type="match status" value="1"/>
</dbReference>
<name>A0A0N1PHK5_PAPXU</name>
<keyword evidence="3" id="KW-0677">Repeat</keyword>
<dbReference type="PANTHER" id="PTHR16515:SF49">
    <property type="entry name" value="GASTRULA ZINC FINGER PROTEIN XLCGF49.1-LIKE-RELATED"/>
    <property type="match status" value="1"/>
</dbReference>
<protein>
    <submittedName>
        <fullName evidence="10">Zinc finger protein 845</fullName>
    </submittedName>
</protein>
<organism evidence="10 11">
    <name type="scientific">Papilio xuthus</name>
    <name type="common">Asian swallowtail butterfly</name>
    <dbReference type="NCBI Taxonomy" id="66420"/>
    <lineage>
        <taxon>Eukaryota</taxon>
        <taxon>Metazoa</taxon>
        <taxon>Ecdysozoa</taxon>
        <taxon>Arthropoda</taxon>
        <taxon>Hexapoda</taxon>
        <taxon>Insecta</taxon>
        <taxon>Pterygota</taxon>
        <taxon>Neoptera</taxon>
        <taxon>Endopterygota</taxon>
        <taxon>Lepidoptera</taxon>
        <taxon>Glossata</taxon>
        <taxon>Ditrysia</taxon>
        <taxon>Papilionoidea</taxon>
        <taxon>Papilionidae</taxon>
        <taxon>Papilioninae</taxon>
        <taxon>Papilio</taxon>
    </lineage>
</organism>
<evidence type="ECO:0000256" key="8">
    <source>
        <dbReference type="PROSITE-ProRule" id="PRU00042"/>
    </source>
</evidence>
<feature type="domain" description="C2H2-type" evidence="9">
    <location>
        <begin position="315"/>
        <end position="343"/>
    </location>
</feature>
<reference evidence="10 11" key="1">
    <citation type="journal article" date="2015" name="Nat. Commun.">
        <title>Outbred genome sequencing and CRISPR/Cas9 gene editing in butterflies.</title>
        <authorList>
            <person name="Li X."/>
            <person name="Fan D."/>
            <person name="Zhang W."/>
            <person name="Liu G."/>
            <person name="Zhang L."/>
            <person name="Zhao L."/>
            <person name="Fang X."/>
            <person name="Chen L."/>
            <person name="Dong Y."/>
            <person name="Chen Y."/>
            <person name="Ding Y."/>
            <person name="Zhao R."/>
            <person name="Feng M."/>
            <person name="Zhu Y."/>
            <person name="Feng Y."/>
            <person name="Jiang X."/>
            <person name="Zhu D."/>
            <person name="Xiang H."/>
            <person name="Feng X."/>
            <person name="Li S."/>
            <person name="Wang J."/>
            <person name="Zhang G."/>
            <person name="Kronforst M.R."/>
            <person name="Wang W."/>
        </authorList>
    </citation>
    <scope>NUCLEOTIDE SEQUENCE [LARGE SCALE GENOMIC DNA]</scope>
    <source>
        <strain evidence="10">Ya'a_city_454_Px</strain>
        <tissue evidence="10">Whole body</tissue>
    </source>
</reference>
<feature type="domain" description="C2H2-type" evidence="9">
    <location>
        <begin position="407"/>
        <end position="437"/>
    </location>
</feature>
<keyword evidence="2" id="KW-0479">Metal-binding</keyword>
<evidence type="ECO:0000256" key="4">
    <source>
        <dbReference type="ARBA" id="ARBA00022771"/>
    </source>
</evidence>
<feature type="domain" description="C2H2-type" evidence="9">
    <location>
        <begin position="469"/>
        <end position="497"/>
    </location>
</feature>
<dbReference type="AlphaFoldDB" id="A0A0N1PHK5"/>
<dbReference type="GO" id="GO:0008270">
    <property type="term" value="F:zinc ion binding"/>
    <property type="evidence" value="ECO:0007669"/>
    <property type="project" value="UniProtKB-KW"/>
</dbReference>
<feature type="domain" description="C2H2-type" evidence="9">
    <location>
        <begin position="440"/>
        <end position="468"/>
    </location>
</feature>
<dbReference type="FunFam" id="3.30.160.60:FF:000744">
    <property type="entry name" value="zinc finger E-box-binding homeobox 1"/>
    <property type="match status" value="1"/>
</dbReference>
<dbReference type="PROSITE" id="PS00028">
    <property type="entry name" value="ZINC_FINGER_C2H2_1"/>
    <property type="match status" value="8"/>
</dbReference>
<keyword evidence="6" id="KW-0238">DNA-binding</keyword>
<dbReference type="InterPro" id="IPR036236">
    <property type="entry name" value="Znf_C2H2_sf"/>
</dbReference>
<evidence type="ECO:0000259" key="9">
    <source>
        <dbReference type="PROSITE" id="PS50157"/>
    </source>
</evidence>
<dbReference type="GO" id="GO:0048598">
    <property type="term" value="P:embryonic morphogenesis"/>
    <property type="evidence" value="ECO:0007669"/>
    <property type="project" value="UniProtKB-ARBA"/>
</dbReference>